<dbReference type="InterPro" id="IPR045336">
    <property type="entry name" value="MmgE_PrpD_N"/>
</dbReference>
<gene>
    <name evidence="4" type="ORF">RZN05_08920</name>
</gene>
<evidence type="ECO:0000259" key="2">
    <source>
        <dbReference type="Pfam" id="PF03972"/>
    </source>
</evidence>
<dbReference type="EMBL" id="JAWJEJ010000001">
    <property type="protein sequence ID" value="MDV3457102.1"/>
    <property type="molecule type" value="Genomic_DNA"/>
</dbReference>
<dbReference type="InterPro" id="IPR005656">
    <property type="entry name" value="MmgE_PrpD"/>
</dbReference>
<name>A0ABU3Y7H0_9SPHN</name>
<evidence type="ECO:0000313" key="5">
    <source>
        <dbReference type="Proteomes" id="UP001273531"/>
    </source>
</evidence>
<evidence type="ECO:0000259" key="3">
    <source>
        <dbReference type="Pfam" id="PF19305"/>
    </source>
</evidence>
<feature type="domain" description="MmgE/PrpD N-terminal" evidence="2">
    <location>
        <begin position="12"/>
        <end position="254"/>
    </location>
</feature>
<organism evidence="4 5">
    <name type="scientific">Sphingomonas agrestis</name>
    <dbReference type="NCBI Taxonomy" id="3080540"/>
    <lineage>
        <taxon>Bacteria</taxon>
        <taxon>Pseudomonadati</taxon>
        <taxon>Pseudomonadota</taxon>
        <taxon>Alphaproteobacteria</taxon>
        <taxon>Sphingomonadales</taxon>
        <taxon>Sphingomonadaceae</taxon>
        <taxon>Sphingomonas</taxon>
    </lineage>
</organism>
<dbReference type="PANTHER" id="PTHR16943">
    <property type="entry name" value="2-METHYLCITRATE DEHYDRATASE-RELATED"/>
    <property type="match status" value="1"/>
</dbReference>
<dbReference type="PANTHER" id="PTHR16943:SF8">
    <property type="entry name" value="2-METHYLCITRATE DEHYDRATASE"/>
    <property type="match status" value="1"/>
</dbReference>
<comment type="similarity">
    <text evidence="1">Belongs to the PrpD family.</text>
</comment>
<protein>
    <submittedName>
        <fullName evidence="4">MmgE/PrpD family protein</fullName>
    </submittedName>
</protein>
<dbReference type="Pfam" id="PF19305">
    <property type="entry name" value="MmgE_PrpD_C"/>
    <property type="match status" value="1"/>
</dbReference>
<dbReference type="Proteomes" id="UP001273531">
    <property type="component" value="Unassembled WGS sequence"/>
</dbReference>
<evidence type="ECO:0000313" key="4">
    <source>
        <dbReference type="EMBL" id="MDV3457102.1"/>
    </source>
</evidence>
<feature type="domain" description="MmgE/PrpD C-terminal" evidence="3">
    <location>
        <begin position="276"/>
        <end position="439"/>
    </location>
</feature>
<dbReference type="Gene3D" id="3.30.1330.120">
    <property type="entry name" value="2-methylcitrate dehydratase PrpD"/>
    <property type="match status" value="1"/>
</dbReference>
<dbReference type="InterPro" id="IPR042183">
    <property type="entry name" value="MmgE/PrpD_sf_1"/>
</dbReference>
<dbReference type="RefSeq" id="WP_317226265.1">
    <property type="nucleotide sequence ID" value="NZ_JAWJEJ010000001.1"/>
</dbReference>
<keyword evidence="5" id="KW-1185">Reference proteome</keyword>
<proteinExistence type="inferred from homology"/>
<comment type="caution">
    <text evidence="4">The sequence shown here is derived from an EMBL/GenBank/DDBJ whole genome shotgun (WGS) entry which is preliminary data.</text>
</comment>
<dbReference type="InterPro" id="IPR042188">
    <property type="entry name" value="MmgE/PrpD_sf_2"/>
</dbReference>
<sequence length="459" mass="47519">MFSDKTILGVSRQLADHVSRLRADALPPETVAATRRSLLDTIGVMLGASGLADEASPYRRHALDGGVGPSRLLGFDARVAPAAAALANGALAHALDFGDTFDEGPAHPSAAVVPALLALADADPRIDMATFLAAMTAGTDLACRLSVAAPRAYEEGGWYPPPLVGMIAAAAASARLLGLDAEGVIDAMGLAMLQGSFPGEIKYDVDSPVRAVRESYAARAGVEAALLARGGARAFAAPLEGKAGFFAVYGGGAPTARLTQGLGTRFLGDEVSLKPWPSCRGTHGYIEAALLLRPRIAGRPIARIEAETGLIQEMLIRPQAAKAAPQSAIQAKFSIPFTVAHALVHGEITLDSFDAAGRAEPGVLAVAAKVFEKRNPGWGRAHAACGALSILLEDGERLEHSVLVPRGSPARPLTQPAMVEKFVRCAAKAAQPVDPARAEALAHRILEGSPDMSAGSLLD</sequence>
<dbReference type="InterPro" id="IPR036148">
    <property type="entry name" value="MmgE/PrpD_sf"/>
</dbReference>
<dbReference type="InterPro" id="IPR045337">
    <property type="entry name" value="MmgE_PrpD_C"/>
</dbReference>
<dbReference type="Gene3D" id="1.10.4100.10">
    <property type="entry name" value="2-methylcitrate dehydratase PrpD"/>
    <property type="match status" value="1"/>
</dbReference>
<evidence type="ECO:0000256" key="1">
    <source>
        <dbReference type="ARBA" id="ARBA00006174"/>
    </source>
</evidence>
<reference evidence="4 5" key="1">
    <citation type="submission" date="2023-10" db="EMBL/GenBank/DDBJ databases">
        <title>Sphingomonas sp. HF-S4 16S ribosomal RNA gene Genome sequencing and assembly.</title>
        <authorList>
            <person name="Lee H."/>
        </authorList>
    </citation>
    <scope>NUCLEOTIDE SEQUENCE [LARGE SCALE GENOMIC DNA]</scope>
    <source>
        <strain evidence="4 5">HF-S4</strain>
    </source>
</reference>
<accession>A0ABU3Y7H0</accession>
<dbReference type="Pfam" id="PF03972">
    <property type="entry name" value="MmgE_PrpD_N"/>
    <property type="match status" value="1"/>
</dbReference>
<dbReference type="SUPFAM" id="SSF103378">
    <property type="entry name" value="2-methylcitrate dehydratase PrpD"/>
    <property type="match status" value="1"/>
</dbReference>